<dbReference type="Proteomes" id="UP000298058">
    <property type="component" value="Unassembled WGS sequence"/>
</dbReference>
<dbReference type="AlphaFoldDB" id="A0A4R9M7C3"/>
<dbReference type="InterPro" id="IPR002645">
    <property type="entry name" value="STAS_dom"/>
</dbReference>
<reference evidence="2" key="1">
    <citation type="journal article" date="2019" name="PLoS Negl. Trop. Dis.">
        <title>Revisiting the worldwide diversity of Leptospira species in the environment.</title>
        <authorList>
            <person name="Vincent A.T."/>
            <person name="Schiettekatte O."/>
            <person name="Bourhy P."/>
            <person name="Veyrier F.J."/>
            <person name="Picardeau M."/>
        </authorList>
    </citation>
    <scope>NUCLEOTIDE SEQUENCE [LARGE SCALE GENOMIC DNA]</scope>
    <source>
        <strain evidence="2">201300427</strain>
    </source>
</reference>
<evidence type="ECO:0000259" key="1">
    <source>
        <dbReference type="PROSITE" id="PS50801"/>
    </source>
</evidence>
<dbReference type="CDD" id="cd07043">
    <property type="entry name" value="STAS_anti-anti-sigma_factors"/>
    <property type="match status" value="1"/>
</dbReference>
<comment type="caution">
    <text evidence="2">The sequence shown here is derived from an EMBL/GenBank/DDBJ whole genome shotgun (WGS) entry which is preliminary data.</text>
</comment>
<dbReference type="Pfam" id="PF01740">
    <property type="entry name" value="STAS"/>
    <property type="match status" value="1"/>
</dbReference>
<dbReference type="OrthoDB" id="345746at2"/>
<dbReference type="GO" id="GO:0043856">
    <property type="term" value="F:anti-sigma factor antagonist activity"/>
    <property type="evidence" value="ECO:0007669"/>
    <property type="project" value="TreeGrafter"/>
</dbReference>
<dbReference type="InterPro" id="IPR036513">
    <property type="entry name" value="STAS_dom_sf"/>
</dbReference>
<protein>
    <submittedName>
        <fullName evidence="2">Anti-sigma factor antagonist</fullName>
    </submittedName>
</protein>
<accession>A0A4R9M7C3</accession>
<organism evidence="2 3">
    <name type="scientific">Leptospira idonii</name>
    <dbReference type="NCBI Taxonomy" id="1193500"/>
    <lineage>
        <taxon>Bacteria</taxon>
        <taxon>Pseudomonadati</taxon>
        <taxon>Spirochaetota</taxon>
        <taxon>Spirochaetia</taxon>
        <taxon>Leptospirales</taxon>
        <taxon>Leptospiraceae</taxon>
        <taxon>Leptospira</taxon>
    </lineage>
</organism>
<dbReference type="RefSeq" id="WP_135759015.1">
    <property type="nucleotide sequence ID" value="NZ_RQHW01000010.1"/>
</dbReference>
<dbReference type="PANTHER" id="PTHR33495">
    <property type="entry name" value="ANTI-SIGMA FACTOR ANTAGONIST TM_1081-RELATED-RELATED"/>
    <property type="match status" value="1"/>
</dbReference>
<keyword evidence="3" id="KW-1185">Reference proteome</keyword>
<dbReference type="Gene3D" id="3.30.750.24">
    <property type="entry name" value="STAS domain"/>
    <property type="match status" value="1"/>
</dbReference>
<name>A0A4R9M7C3_9LEPT</name>
<evidence type="ECO:0000313" key="2">
    <source>
        <dbReference type="EMBL" id="TGN20528.1"/>
    </source>
</evidence>
<dbReference type="PANTHER" id="PTHR33495:SF2">
    <property type="entry name" value="ANTI-SIGMA FACTOR ANTAGONIST TM_1081-RELATED"/>
    <property type="match status" value="1"/>
</dbReference>
<feature type="domain" description="STAS" evidence="1">
    <location>
        <begin position="18"/>
        <end position="108"/>
    </location>
</feature>
<sequence>MIQATEYPGCYKVNLTKLDLESMGNFEMELNSHLSPREKVILLDFAEVEEISSAILGILLKKKMEMRKGGCEVYLWNVKPIVRRILKITKLAQFLLMQQQASLGIPAN</sequence>
<gene>
    <name evidence="2" type="ORF">EHS15_02740</name>
</gene>
<proteinExistence type="predicted"/>
<dbReference type="SUPFAM" id="SSF52091">
    <property type="entry name" value="SpoIIaa-like"/>
    <property type="match status" value="1"/>
</dbReference>
<dbReference type="PROSITE" id="PS50801">
    <property type="entry name" value="STAS"/>
    <property type="match status" value="1"/>
</dbReference>
<evidence type="ECO:0000313" key="3">
    <source>
        <dbReference type="Proteomes" id="UP000298058"/>
    </source>
</evidence>
<dbReference type="EMBL" id="RQHW01000010">
    <property type="protein sequence ID" value="TGN20528.1"/>
    <property type="molecule type" value="Genomic_DNA"/>
</dbReference>